<dbReference type="GO" id="GO:0016887">
    <property type="term" value="F:ATP hydrolysis activity"/>
    <property type="evidence" value="ECO:0007669"/>
    <property type="project" value="InterPro"/>
</dbReference>
<evidence type="ECO:0000256" key="1">
    <source>
        <dbReference type="ARBA" id="ARBA00006878"/>
    </source>
</evidence>
<gene>
    <name evidence="7" type="primary">rfcL</name>
    <name evidence="9" type="ORF">APZ16_01585</name>
</gene>
<accession>A0A147JU16</accession>
<sequence length="404" mass="45035">MFEPWVEKYKPKGLRDIVGQPKAIAEITRWAQSWERGKPIKPAALFYGPAGTGKSAAAAALASDFGWDLIEMNASDQRNLGEVKRVAGTAASTGTLFGGTAVKRLIVLDEADNIYGTADRGGYSAIKEIIAETHNPIVLIANDKDAIPWEIKAACLMVGFERISEEVIIKELERILHLEKIEFEEIAVKVIAETARGDLRSAINDLQTLTTGKKRLTIKDVVLYRRDQETSIEDYLAKLMEVTSADEARKLLWSLDMPPEDVLAWISENIPLAVSDAAARAKVYDAISRADIFLGRAKRGQAYGMWSYASDLMSSGVGLWRGEKVKPTKPRLPSHIRRYSRTRADRAVRDSLAKKVAQYCHTSARTARRDILPYLRFVFQHDRKTAATVATMLELTDSELELLK</sequence>
<dbReference type="InterPro" id="IPR027417">
    <property type="entry name" value="P-loop_NTPase"/>
</dbReference>
<evidence type="ECO:0000256" key="3">
    <source>
        <dbReference type="ARBA" id="ARBA00022705"/>
    </source>
</evidence>
<evidence type="ECO:0000256" key="4">
    <source>
        <dbReference type="ARBA" id="ARBA00022741"/>
    </source>
</evidence>
<dbReference type="PANTHER" id="PTHR23389:SF6">
    <property type="entry name" value="REPLICATION FACTOR C SUBUNIT 1"/>
    <property type="match status" value="1"/>
</dbReference>
<dbReference type="AlphaFoldDB" id="A0A147JU16"/>
<dbReference type="HAMAP" id="MF_01508">
    <property type="entry name" value="RfcL"/>
    <property type="match status" value="1"/>
</dbReference>
<comment type="subunit">
    <text evidence="7">Heteromultimer composed of small subunits (RfcS) and large subunits (RfcL).</text>
</comment>
<dbReference type="SUPFAM" id="SSF52540">
    <property type="entry name" value="P-loop containing nucleoside triphosphate hydrolases"/>
    <property type="match status" value="1"/>
</dbReference>
<dbReference type="GO" id="GO:0005524">
    <property type="term" value="F:ATP binding"/>
    <property type="evidence" value="ECO:0007669"/>
    <property type="project" value="UniProtKB-UniRule"/>
</dbReference>
<dbReference type="PANTHER" id="PTHR23389">
    <property type="entry name" value="CHROMOSOME TRANSMISSION FIDELITY FACTOR 18"/>
    <property type="match status" value="1"/>
</dbReference>
<dbReference type="Proteomes" id="UP000074294">
    <property type="component" value="Unassembled WGS sequence"/>
</dbReference>
<evidence type="ECO:0000256" key="2">
    <source>
        <dbReference type="ARBA" id="ARBA00014793"/>
    </source>
</evidence>
<dbReference type="InterPro" id="IPR003959">
    <property type="entry name" value="ATPase_AAA_core"/>
</dbReference>
<comment type="caution">
    <text evidence="9">The sequence shown here is derived from an EMBL/GenBank/DDBJ whole genome shotgun (WGS) entry which is preliminary data.</text>
</comment>
<evidence type="ECO:0000313" key="10">
    <source>
        <dbReference type="Proteomes" id="UP000074294"/>
    </source>
</evidence>
<keyword evidence="3 7" id="KW-0235">DNA replication</keyword>
<dbReference type="NCBIfam" id="NF003229">
    <property type="entry name" value="PRK04195.1-5"/>
    <property type="match status" value="1"/>
</dbReference>
<dbReference type="InterPro" id="IPR023935">
    <property type="entry name" value="Rep_factor-C_lsu"/>
</dbReference>
<evidence type="ECO:0000313" key="9">
    <source>
        <dbReference type="EMBL" id="KUO39910.1"/>
    </source>
</evidence>
<name>A0A147JU16_HADYE</name>
<keyword evidence="4 7" id="KW-0547">Nucleotide-binding</keyword>
<dbReference type="InterPro" id="IPR047854">
    <property type="entry name" value="RFC_lid"/>
</dbReference>
<dbReference type="SMART" id="SM00382">
    <property type="entry name" value="AAA"/>
    <property type="match status" value="1"/>
</dbReference>
<keyword evidence="5 7" id="KW-0067">ATP-binding</keyword>
<evidence type="ECO:0000256" key="5">
    <source>
        <dbReference type="ARBA" id="ARBA00022840"/>
    </source>
</evidence>
<dbReference type="Pfam" id="PF00004">
    <property type="entry name" value="AAA"/>
    <property type="match status" value="1"/>
</dbReference>
<reference evidence="9 10" key="1">
    <citation type="journal article" date="2016" name="Nat. Microbiol.">
        <title>Genomic inference of the metabolism of cosmopolitan subsurface Archaea, Hadesarchaea.</title>
        <authorList>
            <person name="Baker B.J."/>
            <person name="Saw J.H."/>
            <person name="Lind A.E."/>
            <person name="Lazar C.S."/>
            <person name="Hinrichs K.-U."/>
            <person name="Teske A.P."/>
            <person name="Ettema T.J."/>
        </authorList>
    </citation>
    <scope>NUCLEOTIDE SEQUENCE [LARGE SCALE GENOMIC DNA]</scope>
</reference>
<dbReference type="EMBL" id="LQMQ01000052">
    <property type="protein sequence ID" value="KUO39910.1"/>
    <property type="molecule type" value="Genomic_DNA"/>
</dbReference>
<dbReference type="CDD" id="cd18140">
    <property type="entry name" value="HLD_clamp_RFC"/>
    <property type="match status" value="1"/>
</dbReference>
<evidence type="ECO:0000256" key="6">
    <source>
        <dbReference type="ARBA" id="ARBA00032141"/>
    </source>
</evidence>
<proteinExistence type="inferred from homology"/>
<dbReference type="InterPro" id="IPR003593">
    <property type="entry name" value="AAA+_ATPase"/>
</dbReference>
<comment type="function">
    <text evidence="7">Part of the RFC clamp loader complex which loads the PCNA sliding clamp onto DNA.</text>
</comment>
<feature type="domain" description="AAA+ ATPase" evidence="8">
    <location>
        <begin position="40"/>
        <end position="182"/>
    </location>
</feature>
<comment type="similarity">
    <text evidence="1 7">Belongs to the activator 1 small subunits family. RfcL subfamily.</text>
</comment>
<evidence type="ECO:0000256" key="7">
    <source>
        <dbReference type="HAMAP-Rule" id="MF_01508"/>
    </source>
</evidence>
<comment type="caution">
    <text evidence="7">Lacks conserved residue(s) required for the propagation of feature annotation.</text>
</comment>
<dbReference type="GO" id="GO:0006260">
    <property type="term" value="P:DNA replication"/>
    <property type="evidence" value="ECO:0007669"/>
    <property type="project" value="UniProtKB-UniRule"/>
</dbReference>
<dbReference type="GO" id="GO:0003689">
    <property type="term" value="F:DNA clamp loader activity"/>
    <property type="evidence" value="ECO:0007669"/>
    <property type="project" value="UniProtKB-UniRule"/>
</dbReference>
<evidence type="ECO:0000259" key="8">
    <source>
        <dbReference type="SMART" id="SM00382"/>
    </source>
</evidence>
<protein>
    <recommendedName>
        <fullName evidence="2 7">Replication factor C large subunit</fullName>
        <shortName evidence="7">RFC large subunit</shortName>
    </recommendedName>
    <alternativeName>
        <fullName evidence="6 7">Clamp loader large subunit</fullName>
    </alternativeName>
</protein>
<dbReference type="STRING" id="1776334.APZ16_01585"/>
<organism evidence="9 10">
    <name type="scientific">Hadarchaeum yellowstonense</name>
    <dbReference type="NCBI Taxonomy" id="1776334"/>
    <lineage>
        <taxon>Archaea</taxon>
        <taxon>Methanobacteriati</taxon>
        <taxon>Candidatus Hadarchaeota</taxon>
        <taxon>Candidatus Hadarchaeia</taxon>
        <taxon>Candidatus Hadarchaeales</taxon>
        <taxon>Candidatus Hadarchaeaceae</taxon>
        <taxon>Candidatus Hadarchaeum</taxon>
    </lineage>
</organism>
<dbReference type="Gene3D" id="1.10.8.60">
    <property type="match status" value="1"/>
</dbReference>
<dbReference type="Gene3D" id="3.40.50.300">
    <property type="entry name" value="P-loop containing nucleotide triphosphate hydrolases"/>
    <property type="match status" value="1"/>
</dbReference>